<dbReference type="InterPro" id="IPR005804">
    <property type="entry name" value="FA_desaturase_dom"/>
</dbReference>
<keyword evidence="7 9" id="KW-0443">Lipid metabolism</keyword>
<feature type="transmembrane region" description="Helical" evidence="10">
    <location>
        <begin position="43"/>
        <end position="62"/>
    </location>
</feature>
<keyword evidence="6 9" id="KW-0560">Oxidoreductase</keyword>
<dbReference type="CDD" id="cd03508">
    <property type="entry name" value="Delta4-sphingolipid-FADS-like"/>
    <property type="match status" value="1"/>
</dbReference>
<keyword evidence="13" id="KW-1185">Reference proteome</keyword>
<reference evidence="12 13" key="1">
    <citation type="submission" date="2015-09" db="EMBL/GenBank/DDBJ databases">
        <title>Atta colombica WGS genome.</title>
        <authorList>
            <person name="Nygaard S."/>
            <person name="Hu H."/>
            <person name="Boomsma J."/>
            <person name="Zhang G."/>
        </authorList>
    </citation>
    <scope>NUCLEOTIDE SEQUENCE [LARGE SCALE GENOMIC DNA]</scope>
    <source>
        <strain evidence="12">Treedump-2</strain>
        <tissue evidence="12">Whole body</tissue>
    </source>
</reference>
<dbReference type="GO" id="GO:0046513">
    <property type="term" value="P:ceramide biosynthetic process"/>
    <property type="evidence" value="ECO:0007669"/>
    <property type="project" value="TreeGrafter"/>
</dbReference>
<keyword evidence="8 9" id="KW-0472">Membrane</keyword>
<evidence type="ECO:0000256" key="6">
    <source>
        <dbReference type="ARBA" id="ARBA00023002"/>
    </source>
</evidence>
<accession>A0A151I510</accession>
<dbReference type="PANTHER" id="PTHR12879">
    <property type="entry name" value="SPHINGOLIPID DELTA 4 DESATURASE/C-4 HYDROXYLASE PROTEIN DES2"/>
    <property type="match status" value="1"/>
</dbReference>
<comment type="subcellular location">
    <subcellularLocation>
        <location evidence="1">Membrane</location>
        <topology evidence="1">Multi-pass membrane protein</topology>
    </subcellularLocation>
</comment>
<evidence type="ECO:0000256" key="9">
    <source>
        <dbReference type="PIRNR" id="PIRNR017228"/>
    </source>
</evidence>
<dbReference type="InterPro" id="IPR011388">
    <property type="entry name" value="DES1/DES2"/>
</dbReference>
<dbReference type="AlphaFoldDB" id="A0A151I510"/>
<dbReference type="GO" id="GO:0042284">
    <property type="term" value="F:sphingolipid delta-4 desaturase activity"/>
    <property type="evidence" value="ECO:0007669"/>
    <property type="project" value="UniProtKB-UniRule"/>
</dbReference>
<dbReference type="PIRSF" id="PIRSF017228">
    <property type="entry name" value="Sphnglp_dlt4_des"/>
    <property type="match status" value="1"/>
</dbReference>
<dbReference type="EC" id="1.14.19.17" evidence="3"/>
<organism evidence="12 13">
    <name type="scientific">Atta colombica</name>
    <dbReference type="NCBI Taxonomy" id="520822"/>
    <lineage>
        <taxon>Eukaryota</taxon>
        <taxon>Metazoa</taxon>
        <taxon>Ecdysozoa</taxon>
        <taxon>Arthropoda</taxon>
        <taxon>Hexapoda</taxon>
        <taxon>Insecta</taxon>
        <taxon>Pterygota</taxon>
        <taxon>Neoptera</taxon>
        <taxon>Endopterygota</taxon>
        <taxon>Hymenoptera</taxon>
        <taxon>Apocrita</taxon>
        <taxon>Aculeata</taxon>
        <taxon>Formicoidea</taxon>
        <taxon>Formicidae</taxon>
        <taxon>Myrmicinae</taxon>
        <taxon>Atta</taxon>
    </lineage>
</organism>
<feature type="transmembrane region" description="Helical" evidence="10">
    <location>
        <begin position="138"/>
        <end position="155"/>
    </location>
</feature>
<evidence type="ECO:0000256" key="8">
    <source>
        <dbReference type="ARBA" id="ARBA00023136"/>
    </source>
</evidence>
<evidence type="ECO:0000256" key="3">
    <source>
        <dbReference type="ARBA" id="ARBA00012021"/>
    </source>
</evidence>
<dbReference type="Pfam" id="PF00487">
    <property type="entry name" value="FA_desaturase"/>
    <property type="match status" value="1"/>
</dbReference>
<feature type="transmembrane region" description="Helical" evidence="10">
    <location>
        <begin position="98"/>
        <end position="118"/>
    </location>
</feature>
<dbReference type="PANTHER" id="PTHR12879:SF8">
    <property type="entry name" value="SPHINGOLIPID DELTA(4)-DESATURASE DES1"/>
    <property type="match status" value="1"/>
</dbReference>
<dbReference type="InterPro" id="IPR013866">
    <property type="entry name" value="Sphingolipid_d4-desaturase_N"/>
</dbReference>
<keyword evidence="4 10" id="KW-0812">Transmembrane</keyword>
<evidence type="ECO:0000259" key="11">
    <source>
        <dbReference type="SMART" id="SM01269"/>
    </source>
</evidence>
<dbReference type="SMART" id="SM01269">
    <property type="entry name" value="Lipid_DES"/>
    <property type="match status" value="1"/>
</dbReference>
<keyword evidence="5 10" id="KW-1133">Transmembrane helix</keyword>
<evidence type="ECO:0000256" key="4">
    <source>
        <dbReference type="ARBA" id="ARBA00022692"/>
    </source>
</evidence>
<dbReference type="STRING" id="520822.A0A151I510"/>
<dbReference type="Pfam" id="PF08557">
    <property type="entry name" value="Lipid_DES"/>
    <property type="match status" value="1"/>
</dbReference>
<dbReference type="GO" id="GO:0016020">
    <property type="term" value="C:membrane"/>
    <property type="evidence" value="ECO:0007669"/>
    <property type="project" value="UniProtKB-SubCell"/>
</dbReference>
<evidence type="ECO:0000256" key="7">
    <source>
        <dbReference type="ARBA" id="ARBA00023098"/>
    </source>
</evidence>
<evidence type="ECO:0000313" key="12">
    <source>
        <dbReference type="EMBL" id="KYM86039.1"/>
    </source>
</evidence>
<evidence type="ECO:0000256" key="2">
    <source>
        <dbReference type="ARBA" id="ARBA00006146"/>
    </source>
</evidence>
<protein>
    <recommendedName>
        <fullName evidence="3">sphingolipid 4-desaturase</fullName>
        <ecNumber evidence="3">1.14.19.17</ecNumber>
    </recommendedName>
</protein>
<comment type="similarity">
    <text evidence="2 9">Belongs to the fatty acid desaturase type 1 family. DEGS subfamily.</text>
</comment>
<feature type="transmembrane region" description="Helical" evidence="10">
    <location>
        <begin position="215"/>
        <end position="235"/>
    </location>
</feature>
<dbReference type="Proteomes" id="UP000078540">
    <property type="component" value="Unassembled WGS sequence"/>
</dbReference>
<sequence>MGQRVSRTDFEWVYTEEPHASRRKIILEKYPQIKQLFGYDPNFKWVVTGMVLIQFLSFFIVKDLSYSKLLLLAYCFGGVINHSLMLGTYIFYSLYLHFIQYSKSICIMLICVMICFAAIHEISHNLAFGHARPMANRIFGFFANLPIGIPVSISFKKYHLEHHRYQGDEKLDTDLPTLLEAKLFCTTFGKFCWILLQPFFYSFRPLVTYPKAPTSLEYINLVIQLIFDGCVWYFFGGKVLFYLLFGSIMAMGLHPVAGHFISEHYMYKKGFETYSYYGPLNFITFNVGYHNEHHDFPAVPGSRLPEVKRIAAEFYDNLPQHNSWVSVLYDFVMDPEIGPYARMKRRHRGLN</sequence>
<feature type="transmembrane region" description="Helical" evidence="10">
    <location>
        <begin position="241"/>
        <end position="261"/>
    </location>
</feature>
<feature type="transmembrane region" description="Helical" evidence="10">
    <location>
        <begin position="69"/>
        <end position="92"/>
    </location>
</feature>
<evidence type="ECO:0000256" key="5">
    <source>
        <dbReference type="ARBA" id="ARBA00022989"/>
    </source>
</evidence>
<evidence type="ECO:0000313" key="13">
    <source>
        <dbReference type="Proteomes" id="UP000078540"/>
    </source>
</evidence>
<evidence type="ECO:0000256" key="10">
    <source>
        <dbReference type="SAM" id="Phobius"/>
    </source>
</evidence>
<proteinExistence type="inferred from homology"/>
<feature type="domain" description="Sphingolipid delta4-desaturase N-terminal" evidence="11">
    <location>
        <begin position="5"/>
        <end position="43"/>
    </location>
</feature>
<gene>
    <name evidence="12" type="ORF">ALC53_04232</name>
</gene>
<name>A0A151I510_9HYME</name>
<dbReference type="EMBL" id="KQ976445">
    <property type="protein sequence ID" value="KYM86039.1"/>
    <property type="molecule type" value="Genomic_DNA"/>
</dbReference>
<evidence type="ECO:0000256" key="1">
    <source>
        <dbReference type="ARBA" id="ARBA00004141"/>
    </source>
</evidence>